<proteinExistence type="predicted"/>
<evidence type="ECO:0000313" key="3">
    <source>
        <dbReference type="Proteomes" id="UP000265618"/>
    </source>
</evidence>
<dbReference type="AlphaFoldDB" id="A0A9K3GL08"/>
<protein>
    <submittedName>
        <fullName evidence="2">Uncharacterized protein</fullName>
    </submittedName>
</protein>
<name>A0A9K3GL08_9EUKA</name>
<gene>
    <name evidence="2" type="ORF">KIPB_008808</name>
</gene>
<sequence>MYSDGGGSKHTELTSVGDDEPVSPDTCSLGFPYRLGPVLGEGSFATVRLAT</sequence>
<organism evidence="2 3">
    <name type="scientific">Kipferlia bialata</name>
    <dbReference type="NCBI Taxonomy" id="797122"/>
    <lineage>
        <taxon>Eukaryota</taxon>
        <taxon>Metamonada</taxon>
        <taxon>Carpediemonas-like organisms</taxon>
        <taxon>Kipferlia</taxon>
    </lineage>
</organism>
<feature type="non-terminal residue" evidence="2">
    <location>
        <position position="1"/>
    </location>
</feature>
<evidence type="ECO:0000313" key="2">
    <source>
        <dbReference type="EMBL" id="GIQ86878.1"/>
    </source>
</evidence>
<comment type="caution">
    <text evidence="2">The sequence shown here is derived from an EMBL/GenBank/DDBJ whole genome shotgun (WGS) entry which is preliminary data.</text>
</comment>
<keyword evidence="3" id="KW-1185">Reference proteome</keyword>
<dbReference type="Proteomes" id="UP000265618">
    <property type="component" value="Unassembled WGS sequence"/>
</dbReference>
<reference evidence="2 3" key="1">
    <citation type="journal article" date="2018" name="PLoS ONE">
        <title>The draft genome of Kipferlia bialata reveals reductive genome evolution in fornicate parasites.</title>
        <authorList>
            <person name="Tanifuji G."/>
            <person name="Takabayashi S."/>
            <person name="Kume K."/>
            <person name="Takagi M."/>
            <person name="Nakayama T."/>
            <person name="Kamikawa R."/>
            <person name="Inagaki Y."/>
            <person name="Hashimoto T."/>
        </authorList>
    </citation>
    <scope>NUCLEOTIDE SEQUENCE [LARGE SCALE GENOMIC DNA]</scope>
    <source>
        <strain evidence="2">NY0173</strain>
    </source>
</reference>
<evidence type="ECO:0000256" key="1">
    <source>
        <dbReference type="SAM" id="MobiDB-lite"/>
    </source>
</evidence>
<dbReference type="EMBL" id="BDIP01002822">
    <property type="protein sequence ID" value="GIQ86878.1"/>
    <property type="molecule type" value="Genomic_DNA"/>
</dbReference>
<accession>A0A9K3GL08</accession>
<feature type="region of interest" description="Disordered" evidence="1">
    <location>
        <begin position="1"/>
        <end position="23"/>
    </location>
</feature>